<proteinExistence type="predicted"/>
<dbReference type="EMBL" id="JYDL01000916">
    <property type="protein sequence ID" value="KRX12037.1"/>
    <property type="molecule type" value="Genomic_DNA"/>
</dbReference>
<dbReference type="Proteomes" id="UP000054630">
    <property type="component" value="Unassembled WGS sequence"/>
</dbReference>
<evidence type="ECO:0000313" key="2">
    <source>
        <dbReference type="Proteomes" id="UP000054630"/>
    </source>
</evidence>
<dbReference type="AlphaFoldDB" id="A0A0V0RCR0"/>
<protein>
    <submittedName>
        <fullName evidence="1">Uncharacterized protein</fullName>
    </submittedName>
</protein>
<comment type="caution">
    <text evidence="1">The sequence shown here is derived from an EMBL/GenBank/DDBJ whole genome shotgun (WGS) entry which is preliminary data.</text>
</comment>
<keyword evidence="2" id="KW-1185">Reference proteome</keyword>
<organism evidence="1 2">
    <name type="scientific">Trichinella nelsoni</name>
    <dbReference type="NCBI Taxonomy" id="6336"/>
    <lineage>
        <taxon>Eukaryota</taxon>
        <taxon>Metazoa</taxon>
        <taxon>Ecdysozoa</taxon>
        <taxon>Nematoda</taxon>
        <taxon>Enoplea</taxon>
        <taxon>Dorylaimia</taxon>
        <taxon>Trichinellida</taxon>
        <taxon>Trichinellidae</taxon>
        <taxon>Trichinella</taxon>
    </lineage>
</organism>
<name>A0A0V0RCR0_9BILA</name>
<sequence length="87" mass="9893">MKELSAQLVKRNIETGYQNEKIYGQAKNAFVRYGLPPKSYSYETTKSIKMPRAEMSKINANPLPFMPKKNICSSHKMTKISCSACIE</sequence>
<evidence type="ECO:0000313" key="1">
    <source>
        <dbReference type="EMBL" id="KRX12037.1"/>
    </source>
</evidence>
<accession>A0A0V0RCR0</accession>
<reference evidence="1 2" key="1">
    <citation type="submission" date="2015-01" db="EMBL/GenBank/DDBJ databases">
        <title>Evolution of Trichinella species and genotypes.</title>
        <authorList>
            <person name="Korhonen P.K."/>
            <person name="Edoardo P."/>
            <person name="Giuseppe L.R."/>
            <person name="Gasser R.B."/>
        </authorList>
    </citation>
    <scope>NUCLEOTIDE SEQUENCE [LARGE SCALE GENOMIC DNA]</scope>
    <source>
        <strain evidence="1">ISS37</strain>
    </source>
</reference>
<gene>
    <name evidence="1" type="ORF">T07_13702</name>
</gene>